<dbReference type="Proteomes" id="UP000630718">
    <property type="component" value="Unassembled WGS sequence"/>
</dbReference>
<gene>
    <name evidence="3" type="ORF">GCM10018772_14260</name>
</gene>
<name>A0A919A714_9ACTN</name>
<dbReference type="PROSITE" id="PS51257">
    <property type="entry name" value="PROKAR_LIPOPROTEIN"/>
    <property type="match status" value="1"/>
</dbReference>
<feature type="signal peptide" evidence="1">
    <location>
        <begin position="1"/>
        <end position="29"/>
    </location>
</feature>
<accession>A0A919A714</accession>
<evidence type="ECO:0000259" key="2">
    <source>
        <dbReference type="Pfam" id="PF03724"/>
    </source>
</evidence>
<evidence type="ECO:0000313" key="4">
    <source>
        <dbReference type="Proteomes" id="UP000630718"/>
    </source>
</evidence>
<feature type="chain" id="PRO_5037242747" description="DUF306 domain-containing protein" evidence="1">
    <location>
        <begin position="30"/>
        <end position="156"/>
    </location>
</feature>
<keyword evidence="1" id="KW-0732">Signal</keyword>
<dbReference type="InterPro" id="IPR005184">
    <property type="entry name" value="DUF306_Meta_HslJ"/>
</dbReference>
<feature type="domain" description="DUF306" evidence="2">
    <location>
        <begin position="41"/>
        <end position="147"/>
    </location>
</feature>
<dbReference type="Gene3D" id="2.40.128.270">
    <property type="match status" value="1"/>
</dbReference>
<proteinExistence type="predicted"/>
<dbReference type="PANTHER" id="PTHR35535:SF2">
    <property type="entry name" value="DUF306 DOMAIN-CONTAINING PROTEIN"/>
    <property type="match status" value="1"/>
</dbReference>
<organism evidence="3 4">
    <name type="scientific">Streptomyces fumanus</name>
    <dbReference type="NCBI Taxonomy" id="67302"/>
    <lineage>
        <taxon>Bacteria</taxon>
        <taxon>Bacillati</taxon>
        <taxon>Actinomycetota</taxon>
        <taxon>Actinomycetes</taxon>
        <taxon>Kitasatosporales</taxon>
        <taxon>Streptomycetaceae</taxon>
        <taxon>Streptomyces</taxon>
    </lineage>
</organism>
<comment type="caution">
    <text evidence="3">The sequence shown here is derived from an EMBL/GenBank/DDBJ whole genome shotgun (WGS) entry which is preliminary data.</text>
</comment>
<sequence length="156" mass="15888">MDRQKQRMTLTAAVAVLVPLAAACGSEQADGGSGAADGTARPLTGVRWDVDSITADGRKHPVADGAYLTIGTDGTAEGSYGCNGFSAKATVDGDRVRLTDATATERACEDRSMAVEQALARTLTAGPLTSDVDGDHLTLKAADGDTVRLTGHPDAG</sequence>
<keyword evidence="4" id="KW-1185">Reference proteome</keyword>
<dbReference type="Pfam" id="PF03724">
    <property type="entry name" value="META"/>
    <property type="match status" value="1"/>
</dbReference>
<dbReference type="PANTHER" id="PTHR35535">
    <property type="entry name" value="HEAT SHOCK PROTEIN HSLJ"/>
    <property type="match status" value="1"/>
</dbReference>
<dbReference type="EMBL" id="BNBI01000002">
    <property type="protein sequence ID" value="GHE91360.1"/>
    <property type="molecule type" value="Genomic_DNA"/>
</dbReference>
<reference evidence="3" key="2">
    <citation type="submission" date="2020-09" db="EMBL/GenBank/DDBJ databases">
        <authorList>
            <person name="Sun Q."/>
            <person name="Ohkuma M."/>
        </authorList>
    </citation>
    <scope>NUCLEOTIDE SEQUENCE</scope>
    <source>
        <strain evidence="3">JCM 4477</strain>
    </source>
</reference>
<dbReference type="InterPro" id="IPR038670">
    <property type="entry name" value="HslJ-like_sf"/>
</dbReference>
<protein>
    <recommendedName>
        <fullName evidence="2">DUF306 domain-containing protein</fullName>
    </recommendedName>
</protein>
<evidence type="ECO:0000313" key="3">
    <source>
        <dbReference type="EMBL" id="GHE91360.1"/>
    </source>
</evidence>
<dbReference type="InterPro" id="IPR053147">
    <property type="entry name" value="Hsp_HslJ-like"/>
</dbReference>
<dbReference type="RefSeq" id="WP_190203232.1">
    <property type="nucleotide sequence ID" value="NZ_JBEPCF010000021.1"/>
</dbReference>
<dbReference type="AlphaFoldDB" id="A0A919A714"/>
<evidence type="ECO:0000256" key="1">
    <source>
        <dbReference type="SAM" id="SignalP"/>
    </source>
</evidence>
<reference evidence="3" key="1">
    <citation type="journal article" date="2014" name="Int. J. Syst. Evol. Microbiol.">
        <title>Complete genome sequence of Corynebacterium casei LMG S-19264T (=DSM 44701T), isolated from a smear-ripened cheese.</title>
        <authorList>
            <consortium name="US DOE Joint Genome Institute (JGI-PGF)"/>
            <person name="Walter F."/>
            <person name="Albersmeier A."/>
            <person name="Kalinowski J."/>
            <person name="Ruckert C."/>
        </authorList>
    </citation>
    <scope>NUCLEOTIDE SEQUENCE</scope>
    <source>
        <strain evidence="3">JCM 4477</strain>
    </source>
</reference>